<evidence type="ECO:0000259" key="11">
    <source>
        <dbReference type="PROSITE" id="PS50014"/>
    </source>
</evidence>
<feature type="region of interest" description="Disordered" evidence="10">
    <location>
        <begin position="724"/>
        <end position="748"/>
    </location>
</feature>
<keyword evidence="14" id="KW-1185">Reference proteome</keyword>
<evidence type="ECO:0000256" key="10">
    <source>
        <dbReference type="SAM" id="MobiDB-lite"/>
    </source>
</evidence>
<evidence type="ECO:0000256" key="7">
    <source>
        <dbReference type="ARBA" id="ARBA00023242"/>
    </source>
</evidence>
<evidence type="ECO:0000313" key="15">
    <source>
        <dbReference type="WBParaSite" id="EN70_1102"/>
    </source>
</evidence>
<dbReference type="PROSITE" id="PS01359">
    <property type="entry name" value="ZF_PHD_1"/>
    <property type="match status" value="1"/>
</dbReference>
<dbReference type="Proteomes" id="UP000095285">
    <property type="component" value="Unassembled WGS sequence"/>
</dbReference>
<dbReference type="Gene3D" id="1.20.920.10">
    <property type="entry name" value="Bromodomain-like"/>
    <property type="match status" value="1"/>
</dbReference>
<dbReference type="InterPro" id="IPR001841">
    <property type="entry name" value="Znf_RING"/>
</dbReference>
<dbReference type="InterPro" id="IPR019787">
    <property type="entry name" value="Znf_PHD-finger"/>
</dbReference>
<feature type="compositionally biased region" description="Low complexity" evidence="10">
    <location>
        <begin position="558"/>
        <end position="574"/>
    </location>
</feature>
<dbReference type="InterPro" id="IPR013083">
    <property type="entry name" value="Znf_RING/FYVE/PHD"/>
</dbReference>
<dbReference type="InterPro" id="IPR001965">
    <property type="entry name" value="Znf_PHD"/>
</dbReference>
<reference evidence="14" key="1">
    <citation type="submission" date="2012-04" db="EMBL/GenBank/DDBJ databases">
        <title>The Genome Sequence of Loa loa.</title>
        <authorList>
            <consortium name="The Broad Institute Genome Sequencing Platform"/>
            <consortium name="Broad Institute Genome Sequencing Center for Infectious Disease"/>
            <person name="Nutman T.B."/>
            <person name="Fink D.L."/>
            <person name="Russ C."/>
            <person name="Young S."/>
            <person name="Zeng Q."/>
            <person name="Gargeya S."/>
            <person name="Alvarado L."/>
            <person name="Berlin A."/>
            <person name="Chapman S.B."/>
            <person name="Chen Z."/>
            <person name="Freedman E."/>
            <person name="Gellesch M."/>
            <person name="Goldberg J."/>
            <person name="Griggs A."/>
            <person name="Gujja S."/>
            <person name="Heilman E.R."/>
            <person name="Heiman D."/>
            <person name="Howarth C."/>
            <person name="Mehta T."/>
            <person name="Neiman D."/>
            <person name="Pearson M."/>
            <person name="Roberts A."/>
            <person name="Saif S."/>
            <person name="Shea T."/>
            <person name="Shenoy N."/>
            <person name="Sisk P."/>
            <person name="Stolte C."/>
            <person name="Sykes S."/>
            <person name="White J."/>
            <person name="Yandava C."/>
            <person name="Haas B."/>
            <person name="Henn M.R."/>
            <person name="Nusbaum C."/>
            <person name="Birren B."/>
        </authorList>
    </citation>
    <scope>NUCLEOTIDE SEQUENCE [LARGE SCALE GENOMIC DNA]</scope>
</reference>
<keyword evidence="2" id="KW-0479">Metal-binding</keyword>
<name>A0A1I7V8G2_LOALO</name>
<dbReference type="Gene3D" id="3.30.40.10">
    <property type="entry name" value="Zinc/RING finger domain, C3HC4 (zinc finger)"/>
    <property type="match status" value="1"/>
</dbReference>
<dbReference type="GO" id="GO:0005634">
    <property type="term" value="C:nucleus"/>
    <property type="evidence" value="ECO:0007669"/>
    <property type="project" value="UniProtKB-SubCell"/>
</dbReference>
<reference evidence="15" key="2">
    <citation type="submission" date="2016-11" db="UniProtKB">
        <authorList>
            <consortium name="WormBaseParasite"/>
        </authorList>
    </citation>
    <scope>IDENTIFICATION</scope>
</reference>
<dbReference type="Pfam" id="PF00439">
    <property type="entry name" value="Bromodomain"/>
    <property type="match status" value="1"/>
</dbReference>
<evidence type="ECO:0000256" key="2">
    <source>
        <dbReference type="ARBA" id="ARBA00022723"/>
    </source>
</evidence>
<feature type="domain" description="RING-type" evidence="13">
    <location>
        <begin position="28"/>
        <end position="81"/>
    </location>
</feature>
<dbReference type="CDD" id="cd15541">
    <property type="entry name" value="PHD_TIF1_like"/>
    <property type="match status" value="1"/>
</dbReference>
<evidence type="ECO:0000256" key="8">
    <source>
        <dbReference type="PROSITE-ProRule" id="PRU00035"/>
    </source>
</evidence>
<keyword evidence="7" id="KW-0539">Nucleus</keyword>
<keyword evidence="3 9" id="KW-0863">Zinc-finger</keyword>
<dbReference type="InterPro" id="IPR011011">
    <property type="entry name" value="Znf_FYVE_PHD"/>
</dbReference>
<protein>
    <submittedName>
        <fullName evidence="15">E3 ubiquitin-protein ligase TRIM33</fullName>
    </submittedName>
</protein>
<dbReference type="eggNOG" id="KOG2177">
    <property type="taxonomic scope" value="Eukaryota"/>
</dbReference>
<evidence type="ECO:0000259" key="12">
    <source>
        <dbReference type="PROSITE" id="PS50016"/>
    </source>
</evidence>
<keyword evidence="6 8" id="KW-0103">Bromodomain</keyword>
<dbReference type="GO" id="GO:0008270">
    <property type="term" value="F:zinc ion binding"/>
    <property type="evidence" value="ECO:0007669"/>
    <property type="project" value="UniProtKB-KW"/>
</dbReference>
<dbReference type="InterPro" id="IPR036427">
    <property type="entry name" value="Bromodomain-like_sf"/>
</dbReference>
<proteinExistence type="predicted"/>
<comment type="subcellular location">
    <subcellularLocation>
        <location evidence="1">Nucleus</location>
    </subcellularLocation>
</comment>
<dbReference type="PANTHER" id="PTHR45915:SF6">
    <property type="entry name" value="E3 UBIQUITIN-PROTEIN LIGASE TRIM33"/>
    <property type="match status" value="1"/>
</dbReference>
<evidence type="ECO:0000313" key="14">
    <source>
        <dbReference type="Proteomes" id="UP000095285"/>
    </source>
</evidence>
<evidence type="ECO:0000256" key="9">
    <source>
        <dbReference type="PROSITE-ProRule" id="PRU00175"/>
    </source>
</evidence>
<feature type="domain" description="PHD-type" evidence="12">
    <location>
        <begin position="757"/>
        <end position="812"/>
    </location>
</feature>
<sequence length="991" mass="110159">MKAHTQHMVYGWTLKSHPGQMGEDFNRCDLCRAKLCGFSPPADSTPITALLPCLHAFCPSCKTKCEQASLNHQTLVCEICHTECLRSHVLNLPNTGECTIRRCESAVCPDKHQATTKCIVCNEALCADCSLAHQRVTATSSHFLQTLCPVIPKCVRCRLHSNMKIISLCQCGSYVCMTCVTSRLHEGPSHMVTPLSHLPNAHVDESKIMSSTARETTHIDCSLSMIQVRKNALSERVANLKKEVGNQVVHICQAVMRRGNDLLRALDAVQFYKGQEYDKLRNELLWQKRRFSRINLYASHIKHFDDLTTLVVMRQFLENCIIVIKAKKVSSERSLNGLQRPATVQFKPDIEQVLANISQWGRIFAEVDDLGTLKTVEVTPTPLSSNPIDVPLFDTATNRSRGSCSSTSIYAQRSYPNRSVMPSTSNPVTLRLPVSQEHSRLLQQQQFHVQELAARQMQNARRQGFPQSQFFGSLLTENSQRPGSIQLPSPRYSYPYVSGLTTTERPYVPPYTLPAGQILPYTQRMFLPNPMPTQQPPTSNLVGAYNDIHRVSNMQLTSSHSGSSLSGAPLAPGSHASSPLKRSGESLMQTSRLSMVNPLPISSSNSLSTFSSAVQTVSSSSAATADTQPASSSNNSSVYTQNADASAAHDGFDVCFNSPVSNRGVTSSTQQKYALINSGPSASTCVSSPPPKDPEPAPLKITVGIKKSNNDEIAKVSNMFKTQFDQSKLSDPEQLRTGSEQQFQAGASADNDESRWDDYCYVCQQGCDEKTGSLGCCARCPRVFHNICHIPTIKEQMENLPDEWACSLCTEAEALHENAGTIGQRERLLCSKVLLSCYEKHLDVEPFSQPVPRTVVSYHMIIKQPMDFSTIARRLKEKSKDAFTNVAQFIQCMNLVFENCSTFNAPGDEVARAGRSVYQIYSRAVKEYLPCMKSQVWLYVNRYSENRHAGLMQKEQNAQTSSSTVRMHEMLEEPITKKLRKEVKSEFSEIT</sequence>
<dbReference type="PANTHER" id="PTHR45915">
    <property type="entry name" value="TRANSCRIPTION INTERMEDIARY FACTOR"/>
    <property type="match status" value="1"/>
</dbReference>
<dbReference type="PROSITE" id="PS50014">
    <property type="entry name" value="BROMODOMAIN_2"/>
    <property type="match status" value="1"/>
</dbReference>
<gene>
    <name evidence="15" type="primary">LOAG_02532</name>
</gene>
<keyword evidence="4" id="KW-0862">Zinc</keyword>
<dbReference type="SMART" id="SM00249">
    <property type="entry name" value="PHD"/>
    <property type="match status" value="1"/>
</dbReference>
<keyword evidence="5" id="KW-0175">Coiled coil</keyword>
<dbReference type="InterPro" id="IPR019786">
    <property type="entry name" value="Zinc_finger_PHD-type_CS"/>
</dbReference>
<dbReference type="STRING" id="7209.A0A1I7V8G2"/>
<evidence type="ECO:0000259" key="13">
    <source>
        <dbReference type="PROSITE" id="PS50089"/>
    </source>
</evidence>
<dbReference type="WBParaSite" id="EN70_1102">
    <property type="protein sequence ID" value="EN70_1102"/>
    <property type="gene ID" value="EN70_1102"/>
</dbReference>
<dbReference type="InterPro" id="IPR001487">
    <property type="entry name" value="Bromodomain"/>
</dbReference>
<dbReference type="InParanoid" id="A0A1I7V8G2"/>
<evidence type="ECO:0000256" key="3">
    <source>
        <dbReference type="ARBA" id="ARBA00022771"/>
    </source>
</evidence>
<accession>A0A1I7V8G2</accession>
<dbReference type="PROSITE" id="PS50016">
    <property type="entry name" value="ZF_PHD_2"/>
    <property type="match status" value="1"/>
</dbReference>
<organism evidence="14 15">
    <name type="scientific">Loa loa</name>
    <name type="common">Eye worm</name>
    <name type="synonym">Filaria loa</name>
    <dbReference type="NCBI Taxonomy" id="7209"/>
    <lineage>
        <taxon>Eukaryota</taxon>
        <taxon>Metazoa</taxon>
        <taxon>Ecdysozoa</taxon>
        <taxon>Nematoda</taxon>
        <taxon>Chromadorea</taxon>
        <taxon>Rhabditida</taxon>
        <taxon>Spirurina</taxon>
        <taxon>Spiruromorpha</taxon>
        <taxon>Filarioidea</taxon>
        <taxon>Onchocercidae</taxon>
        <taxon>Loa</taxon>
    </lineage>
</organism>
<dbReference type="OrthoDB" id="1870062at2759"/>
<dbReference type="SMART" id="SM00297">
    <property type="entry name" value="BROMO"/>
    <property type="match status" value="1"/>
</dbReference>
<evidence type="ECO:0000256" key="4">
    <source>
        <dbReference type="ARBA" id="ARBA00022833"/>
    </source>
</evidence>
<dbReference type="AlphaFoldDB" id="A0A1I7V8G2"/>
<dbReference type="PROSITE" id="PS50089">
    <property type="entry name" value="ZF_RING_2"/>
    <property type="match status" value="1"/>
</dbReference>
<evidence type="ECO:0000256" key="6">
    <source>
        <dbReference type="ARBA" id="ARBA00023117"/>
    </source>
</evidence>
<dbReference type="SUPFAM" id="SSF57903">
    <property type="entry name" value="FYVE/PHD zinc finger"/>
    <property type="match status" value="1"/>
</dbReference>
<feature type="region of interest" description="Disordered" evidence="10">
    <location>
        <begin position="556"/>
        <end position="583"/>
    </location>
</feature>
<feature type="domain" description="Bromo" evidence="11">
    <location>
        <begin position="839"/>
        <end position="911"/>
    </location>
</feature>
<feature type="compositionally biased region" description="Polar residues" evidence="10">
    <location>
        <begin position="736"/>
        <end position="745"/>
    </location>
</feature>
<dbReference type="GO" id="GO:0000785">
    <property type="term" value="C:chromatin"/>
    <property type="evidence" value="ECO:0007669"/>
    <property type="project" value="TreeGrafter"/>
</dbReference>
<dbReference type="SUPFAM" id="SSF47370">
    <property type="entry name" value="Bromodomain"/>
    <property type="match status" value="1"/>
</dbReference>
<evidence type="ECO:0000256" key="1">
    <source>
        <dbReference type="ARBA" id="ARBA00004123"/>
    </source>
</evidence>
<evidence type="ECO:0000256" key="5">
    <source>
        <dbReference type="ARBA" id="ARBA00023054"/>
    </source>
</evidence>